<evidence type="ECO:0000313" key="1">
    <source>
        <dbReference type="EMBL" id="CAB4675865.1"/>
    </source>
</evidence>
<evidence type="ECO:0000313" key="2">
    <source>
        <dbReference type="EMBL" id="CAB4789890.1"/>
    </source>
</evidence>
<dbReference type="AlphaFoldDB" id="A0A6J6WXL1"/>
<dbReference type="EMBL" id="CAFBOR010000022">
    <property type="protein sequence ID" value="CAB4979460.1"/>
    <property type="molecule type" value="Genomic_DNA"/>
</dbReference>
<proteinExistence type="predicted"/>
<name>A0A6J6WXL1_9ZZZZ</name>
<gene>
    <name evidence="1" type="ORF">UFOPK2242_01747</name>
    <name evidence="2" type="ORF">UFOPK2925_01365</name>
    <name evidence="3" type="ORF">UFOPK3974_00272</name>
</gene>
<accession>A0A6J6WXL1</accession>
<evidence type="ECO:0000313" key="3">
    <source>
        <dbReference type="EMBL" id="CAB4979460.1"/>
    </source>
</evidence>
<organism evidence="2">
    <name type="scientific">freshwater metagenome</name>
    <dbReference type="NCBI Taxonomy" id="449393"/>
    <lineage>
        <taxon>unclassified sequences</taxon>
        <taxon>metagenomes</taxon>
        <taxon>ecological metagenomes</taxon>
    </lineage>
</organism>
<sequence>MDNRQRAIYLCRTRVGLGIVMMLAPRTGSRLGFGSGNDSQGAAALGRAFGVREAVLGTGAAIALSEREGGQNWLSMTAVADAVDAAAMLLTPRLPLRVRLVGVLAAASAVAQFLVAQEIARDEAGELAVH</sequence>
<dbReference type="EMBL" id="CAEZZU010000240">
    <property type="protein sequence ID" value="CAB4789890.1"/>
    <property type="molecule type" value="Genomic_DNA"/>
</dbReference>
<dbReference type="EMBL" id="CAEZWM010000321">
    <property type="protein sequence ID" value="CAB4675865.1"/>
    <property type="molecule type" value="Genomic_DNA"/>
</dbReference>
<protein>
    <submittedName>
        <fullName evidence="2">Unannotated protein</fullName>
    </submittedName>
</protein>
<reference evidence="2" key="1">
    <citation type="submission" date="2020-05" db="EMBL/GenBank/DDBJ databases">
        <authorList>
            <person name="Chiriac C."/>
            <person name="Salcher M."/>
            <person name="Ghai R."/>
            <person name="Kavagutti S V."/>
        </authorList>
    </citation>
    <scope>NUCLEOTIDE SEQUENCE</scope>
</reference>